<dbReference type="InterPro" id="IPR011990">
    <property type="entry name" value="TPR-like_helical_dom_sf"/>
</dbReference>
<accession>A0AB34J928</accession>
<feature type="region of interest" description="Disordered" evidence="1">
    <location>
        <begin position="135"/>
        <end position="154"/>
    </location>
</feature>
<reference evidence="2 3" key="1">
    <citation type="journal article" date="2024" name="Science">
        <title>Giant polyketide synthase enzymes in the biosynthesis of giant marine polyether toxins.</title>
        <authorList>
            <person name="Fallon T.R."/>
            <person name="Shende V.V."/>
            <person name="Wierzbicki I.H."/>
            <person name="Pendleton A.L."/>
            <person name="Watervoot N.F."/>
            <person name="Auber R.P."/>
            <person name="Gonzalez D.J."/>
            <person name="Wisecaver J.H."/>
            <person name="Moore B.S."/>
        </authorList>
    </citation>
    <scope>NUCLEOTIDE SEQUENCE [LARGE SCALE GENOMIC DNA]</scope>
    <source>
        <strain evidence="2 3">12B1</strain>
    </source>
</reference>
<sequence length="496" mass="53805">MATELIAVRIPRHVKAGEMCLRIADVSEQDGVDIAFDVPPLMSGKQVLVGVPVKAVRGHGASVTHAWLDGRPLTIPVVQTKPPKVSMALALLHSKDNTFFITAREVPRQPKDVDLMDRLSQMVDATRERVASVVAPTPPPPPMPPPPLEAPPPSSGTCWDCFSCPEKAQPAPTYEPPVEVPPARKSFVVQELHARAPPPRPSPHSCGVIRSQDAVSSVADNFKAIGDTFKGPADKVRTRTVSFKEVNGAQVTSRTPSAEVLRRALALNESFQWAQARELLLPFAEASHVRTRCALAESCLFLAEAALTEKRTREARELAKEALAHATAATKIGPSSAIAHAWYGQCVQVKAKAADGQMEQGRVLAVSVASWERAHQLDPLDPLPLHLLGSCADELAKLPWVAAKALRSMSPKLKEYTIDDALTACLESERLMPNPPHQYSVINRKIIGLAYLKKEDKEQAKRWLLKAVDGNAVPDAKMDASSKAARKEAAKAIRSL</sequence>
<feature type="compositionally biased region" description="Pro residues" evidence="1">
    <location>
        <begin position="136"/>
        <end position="154"/>
    </location>
</feature>
<dbReference type="InterPro" id="IPR049039">
    <property type="entry name" value="RMD1-3_a_helical_rpt"/>
</dbReference>
<dbReference type="EMBL" id="JBGBPQ010000011">
    <property type="protein sequence ID" value="KAL1515817.1"/>
    <property type="molecule type" value="Genomic_DNA"/>
</dbReference>
<protein>
    <submittedName>
        <fullName evidence="2">Uncharacterized protein</fullName>
    </submittedName>
</protein>
<dbReference type="Proteomes" id="UP001515480">
    <property type="component" value="Unassembled WGS sequence"/>
</dbReference>
<organism evidence="2 3">
    <name type="scientific">Prymnesium parvum</name>
    <name type="common">Toxic golden alga</name>
    <dbReference type="NCBI Taxonomy" id="97485"/>
    <lineage>
        <taxon>Eukaryota</taxon>
        <taxon>Haptista</taxon>
        <taxon>Haptophyta</taxon>
        <taxon>Prymnesiophyceae</taxon>
        <taxon>Prymnesiales</taxon>
        <taxon>Prymnesiaceae</taxon>
        <taxon>Prymnesium</taxon>
    </lineage>
</organism>
<comment type="caution">
    <text evidence="2">The sequence shown here is derived from an EMBL/GenBank/DDBJ whole genome shotgun (WGS) entry which is preliminary data.</text>
</comment>
<evidence type="ECO:0000313" key="2">
    <source>
        <dbReference type="EMBL" id="KAL1515817.1"/>
    </source>
</evidence>
<proteinExistence type="predicted"/>
<dbReference type="AlphaFoldDB" id="A0AB34J928"/>
<evidence type="ECO:0000256" key="1">
    <source>
        <dbReference type="SAM" id="MobiDB-lite"/>
    </source>
</evidence>
<dbReference type="SUPFAM" id="SSF48452">
    <property type="entry name" value="TPR-like"/>
    <property type="match status" value="1"/>
</dbReference>
<name>A0AB34J928_PRYPA</name>
<gene>
    <name evidence="2" type="ORF">AB1Y20_002433</name>
</gene>
<dbReference type="Gene3D" id="1.25.40.10">
    <property type="entry name" value="Tetratricopeptide repeat domain"/>
    <property type="match status" value="1"/>
</dbReference>
<keyword evidence="3" id="KW-1185">Reference proteome</keyword>
<evidence type="ECO:0000313" key="3">
    <source>
        <dbReference type="Proteomes" id="UP001515480"/>
    </source>
</evidence>
<dbReference type="Pfam" id="PF21033">
    <property type="entry name" value="RMD1-3"/>
    <property type="match status" value="1"/>
</dbReference>